<name>A0A9Q1JCL2_SYNKA</name>
<sequence length="237" mass="25784">MGAGGTPGALKPSLGKDGTVVSIRRCKLRKPAKGKNREASSAVMEAASPAENSCTFKNAARVWRVFVSELKKDAPSPIMRLIAIIFTAGSQQQNNKGLRNGTSPKKAPLVQDVRKPPVTEMTLQVATTYPQDPLASTLTHPGSAYLQRHSPSNPPALPHSNNIHSLRLRVKLMNAPCDDTCPERWRMHSLQGSAPSSLPDAQTEVWAGTEKRAAKSRDKDQSLESTIPTLHWQHAYP</sequence>
<reference evidence="2" key="1">
    <citation type="journal article" date="2023" name="Science">
        <title>Genome structures resolve the early diversification of teleost fishes.</title>
        <authorList>
            <person name="Parey E."/>
            <person name="Louis A."/>
            <person name="Montfort J."/>
            <person name="Bouchez O."/>
            <person name="Roques C."/>
            <person name="Iampietro C."/>
            <person name="Lluch J."/>
            <person name="Castinel A."/>
            <person name="Donnadieu C."/>
            <person name="Desvignes T."/>
            <person name="Floi Bucao C."/>
            <person name="Jouanno E."/>
            <person name="Wen M."/>
            <person name="Mejri S."/>
            <person name="Dirks R."/>
            <person name="Jansen H."/>
            <person name="Henkel C."/>
            <person name="Chen W.J."/>
            <person name="Zahm M."/>
            <person name="Cabau C."/>
            <person name="Klopp C."/>
            <person name="Thompson A.W."/>
            <person name="Robinson-Rechavi M."/>
            <person name="Braasch I."/>
            <person name="Lecointre G."/>
            <person name="Bobe J."/>
            <person name="Postlethwait J.H."/>
            <person name="Berthelot C."/>
            <person name="Roest Crollius H."/>
            <person name="Guiguen Y."/>
        </authorList>
    </citation>
    <scope>NUCLEOTIDE SEQUENCE</scope>
    <source>
        <strain evidence="2">WJC10195</strain>
    </source>
</reference>
<evidence type="ECO:0000313" key="3">
    <source>
        <dbReference type="Proteomes" id="UP001152622"/>
    </source>
</evidence>
<comment type="caution">
    <text evidence="2">The sequence shown here is derived from an EMBL/GenBank/DDBJ whole genome shotgun (WGS) entry which is preliminary data.</text>
</comment>
<dbReference type="Proteomes" id="UP001152622">
    <property type="component" value="Chromosome 1"/>
</dbReference>
<proteinExistence type="predicted"/>
<keyword evidence="3" id="KW-1185">Reference proteome</keyword>
<dbReference type="AlphaFoldDB" id="A0A9Q1JCL2"/>
<evidence type="ECO:0000256" key="1">
    <source>
        <dbReference type="SAM" id="MobiDB-lite"/>
    </source>
</evidence>
<gene>
    <name evidence="2" type="ORF">SKAU_G00025090</name>
</gene>
<evidence type="ECO:0000313" key="2">
    <source>
        <dbReference type="EMBL" id="KAJ8381731.1"/>
    </source>
</evidence>
<feature type="compositionally biased region" description="Polar residues" evidence="1">
    <location>
        <begin position="190"/>
        <end position="200"/>
    </location>
</feature>
<accession>A0A9Q1JCL2</accession>
<feature type="region of interest" description="Disordered" evidence="1">
    <location>
        <begin position="190"/>
        <end position="237"/>
    </location>
</feature>
<protein>
    <submittedName>
        <fullName evidence="2">Uncharacterized protein</fullName>
    </submittedName>
</protein>
<feature type="compositionally biased region" description="Basic and acidic residues" evidence="1">
    <location>
        <begin position="209"/>
        <end position="222"/>
    </location>
</feature>
<organism evidence="2 3">
    <name type="scientific">Synaphobranchus kaupii</name>
    <name type="common">Kaup's arrowtooth eel</name>
    <dbReference type="NCBI Taxonomy" id="118154"/>
    <lineage>
        <taxon>Eukaryota</taxon>
        <taxon>Metazoa</taxon>
        <taxon>Chordata</taxon>
        <taxon>Craniata</taxon>
        <taxon>Vertebrata</taxon>
        <taxon>Euteleostomi</taxon>
        <taxon>Actinopterygii</taxon>
        <taxon>Neopterygii</taxon>
        <taxon>Teleostei</taxon>
        <taxon>Anguilliformes</taxon>
        <taxon>Synaphobranchidae</taxon>
        <taxon>Synaphobranchus</taxon>
    </lineage>
</organism>
<dbReference type="EMBL" id="JAINUF010000001">
    <property type="protein sequence ID" value="KAJ8381731.1"/>
    <property type="molecule type" value="Genomic_DNA"/>
</dbReference>